<dbReference type="EMBL" id="SDAM02000053">
    <property type="protein sequence ID" value="KAH6834132.1"/>
    <property type="molecule type" value="Genomic_DNA"/>
</dbReference>
<organism evidence="2 3">
    <name type="scientific">Perilla frutescens var. hirtella</name>
    <name type="common">Perilla citriodora</name>
    <name type="synonym">Perilla setoyensis</name>
    <dbReference type="NCBI Taxonomy" id="608512"/>
    <lineage>
        <taxon>Eukaryota</taxon>
        <taxon>Viridiplantae</taxon>
        <taxon>Streptophyta</taxon>
        <taxon>Embryophyta</taxon>
        <taxon>Tracheophyta</taxon>
        <taxon>Spermatophyta</taxon>
        <taxon>Magnoliopsida</taxon>
        <taxon>eudicotyledons</taxon>
        <taxon>Gunneridae</taxon>
        <taxon>Pentapetalae</taxon>
        <taxon>asterids</taxon>
        <taxon>lamiids</taxon>
        <taxon>Lamiales</taxon>
        <taxon>Lamiaceae</taxon>
        <taxon>Nepetoideae</taxon>
        <taxon>Elsholtzieae</taxon>
        <taxon>Perilla</taxon>
    </lineage>
</organism>
<dbReference type="PANTHER" id="PTHR34666:SF1">
    <property type="entry name" value="OS02G0554800 PROTEIN"/>
    <property type="match status" value="1"/>
</dbReference>
<gene>
    <name evidence="2" type="ORF">C2S53_017906</name>
</gene>
<feature type="region of interest" description="Disordered" evidence="1">
    <location>
        <begin position="1"/>
        <end position="47"/>
    </location>
</feature>
<name>A0AAD4PCT3_PERFH</name>
<dbReference type="Proteomes" id="UP001190926">
    <property type="component" value="Unassembled WGS sequence"/>
</dbReference>
<dbReference type="PANTHER" id="PTHR34666">
    <property type="entry name" value="EXPRESSED PROTEIN"/>
    <property type="match status" value="1"/>
</dbReference>
<accession>A0AAD4PCT3</accession>
<proteinExistence type="predicted"/>
<evidence type="ECO:0000313" key="3">
    <source>
        <dbReference type="Proteomes" id="UP001190926"/>
    </source>
</evidence>
<evidence type="ECO:0000313" key="2">
    <source>
        <dbReference type="EMBL" id="KAH6834132.1"/>
    </source>
</evidence>
<dbReference type="AlphaFoldDB" id="A0AAD4PCT3"/>
<sequence length="156" mass="17542">MATTEEDFTFPTDSPPRFFDSPPLWRRSSSAAAKGKEVGDGGIFNPPYFQEMRGGSAKVRSCTSLHDEDDEEQEKMDLLWENLNDDQCGKTAQNSDISSPRRDVQISCVKALKLSKASGRHMISGKKTSILVFIKVLKKVFLMHNSQRAIKKKPYV</sequence>
<protein>
    <submittedName>
        <fullName evidence="2">Uncharacterized protein</fullName>
    </submittedName>
</protein>
<reference evidence="2 3" key="1">
    <citation type="journal article" date="2021" name="Nat. Commun.">
        <title>Incipient diploidization of the medicinal plant Perilla within 10,000 years.</title>
        <authorList>
            <person name="Zhang Y."/>
            <person name="Shen Q."/>
            <person name="Leng L."/>
            <person name="Zhang D."/>
            <person name="Chen S."/>
            <person name="Shi Y."/>
            <person name="Ning Z."/>
            <person name="Chen S."/>
        </authorList>
    </citation>
    <scope>NUCLEOTIDE SEQUENCE [LARGE SCALE GENOMIC DNA]</scope>
    <source>
        <strain evidence="3">cv. PC099</strain>
    </source>
</reference>
<evidence type="ECO:0000256" key="1">
    <source>
        <dbReference type="SAM" id="MobiDB-lite"/>
    </source>
</evidence>
<keyword evidence="3" id="KW-1185">Reference proteome</keyword>
<comment type="caution">
    <text evidence="2">The sequence shown here is derived from an EMBL/GenBank/DDBJ whole genome shotgun (WGS) entry which is preliminary data.</text>
</comment>